<organism evidence="4">
    <name type="scientific">Thelazia callipaeda</name>
    <name type="common">Oriental eyeworm</name>
    <name type="synonym">Parasitic nematode</name>
    <dbReference type="NCBI Taxonomy" id="103827"/>
    <lineage>
        <taxon>Eukaryota</taxon>
        <taxon>Metazoa</taxon>
        <taxon>Ecdysozoa</taxon>
        <taxon>Nematoda</taxon>
        <taxon>Chromadorea</taxon>
        <taxon>Rhabditida</taxon>
        <taxon>Spirurina</taxon>
        <taxon>Spiruromorpha</taxon>
        <taxon>Thelazioidea</taxon>
        <taxon>Thelaziidae</taxon>
        <taxon>Thelazia</taxon>
    </lineage>
</organism>
<dbReference type="STRING" id="103827.A0A0N5CTT5"/>
<evidence type="ECO:0000313" key="3">
    <source>
        <dbReference type="Proteomes" id="UP000276776"/>
    </source>
</evidence>
<reference evidence="2 3" key="2">
    <citation type="submission" date="2018-11" db="EMBL/GenBank/DDBJ databases">
        <authorList>
            <consortium name="Pathogen Informatics"/>
        </authorList>
    </citation>
    <scope>NUCLEOTIDE SEQUENCE [LARGE SCALE GENOMIC DNA]</scope>
</reference>
<dbReference type="OMA" id="KERARIW"/>
<dbReference type="InterPro" id="IPR029058">
    <property type="entry name" value="AB_hydrolase_fold"/>
</dbReference>
<dbReference type="InterPro" id="IPR001563">
    <property type="entry name" value="Peptidase_S10"/>
</dbReference>
<dbReference type="AlphaFoldDB" id="A0A0N5CTT5"/>
<evidence type="ECO:0000313" key="4">
    <source>
        <dbReference type="WBParaSite" id="TCLT_0000364701-mRNA-1"/>
    </source>
</evidence>
<gene>
    <name evidence="2" type="ORF">TCLT_LOCUS3636</name>
</gene>
<dbReference type="Pfam" id="PF00450">
    <property type="entry name" value="Peptidase_S10"/>
    <property type="match status" value="1"/>
</dbReference>
<comment type="similarity">
    <text evidence="1">Belongs to the peptidase S10 family.</text>
</comment>
<accession>A0A0N5CTT5</accession>
<evidence type="ECO:0000313" key="2">
    <source>
        <dbReference type="EMBL" id="VDN00278.1"/>
    </source>
</evidence>
<name>A0A0N5CTT5_THECL</name>
<proteinExistence type="inferred from homology"/>
<keyword evidence="3" id="KW-1185">Reference proteome</keyword>
<dbReference type="SUPFAM" id="SSF53474">
    <property type="entry name" value="alpha/beta-Hydrolases"/>
    <property type="match status" value="1"/>
</dbReference>
<dbReference type="Gene3D" id="3.40.50.1820">
    <property type="entry name" value="alpha/beta hydrolase"/>
    <property type="match status" value="2"/>
</dbReference>
<dbReference type="WBParaSite" id="TCLT_0000364701-mRNA-1">
    <property type="protein sequence ID" value="TCLT_0000364701-mRNA-1"/>
    <property type="gene ID" value="TCLT_0000364701"/>
</dbReference>
<dbReference type="Proteomes" id="UP000276776">
    <property type="component" value="Unassembled WGS sequence"/>
</dbReference>
<dbReference type="GO" id="GO:0006508">
    <property type="term" value="P:proteolysis"/>
    <property type="evidence" value="ECO:0007669"/>
    <property type="project" value="InterPro"/>
</dbReference>
<reference evidence="4" key="1">
    <citation type="submission" date="2017-02" db="UniProtKB">
        <authorList>
            <consortium name="WormBaseParasite"/>
        </authorList>
    </citation>
    <scope>IDENTIFICATION</scope>
</reference>
<dbReference type="OrthoDB" id="443318at2759"/>
<sequence>MLIYNGDVDTVCNFLGDEWFVLDFARMNSFLQDDRSEWYYQQGFNFLAQIGGYHQHFYGIYVNIDYVTVKGAGHFVPLDRGGPSLQLLTNFMKEQSYNTTMTYDITPKSLYPQYSIPKPKQKTRKERARIWNLPGLTYKINFRQYSGYLKGVTGNYLHYWFVCTSNFTSC</sequence>
<evidence type="ECO:0000256" key="1">
    <source>
        <dbReference type="ARBA" id="ARBA00009431"/>
    </source>
</evidence>
<dbReference type="EMBL" id="UYYF01002059">
    <property type="protein sequence ID" value="VDN00278.1"/>
    <property type="molecule type" value="Genomic_DNA"/>
</dbReference>
<protein>
    <submittedName>
        <fullName evidence="4">Serine carboxypeptidase</fullName>
    </submittedName>
</protein>
<dbReference type="GO" id="GO:0004185">
    <property type="term" value="F:serine-type carboxypeptidase activity"/>
    <property type="evidence" value="ECO:0007669"/>
    <property type="project" value="InterPro"/>
</dbReference>